<keyword evidence="6" id="KW-0645">Protease</keyword>
<protein>
    <submittedName>
        <fullName evidence="6">Serine protease</fullName>
    </submittedName>
</protein>
<gene>
    <name evidence="6" type="ORF">GCM10007359_10190</name>
</gene>
<keyword evidence="2 5" id="KW-0812">Transmembrane</keyword>
<dbReference type="GO" id="GO:0006508">
    <property type="term" value="P:proteolysis"/>
    <property type="evidence" value="ECO:0007669"/>
    <property type="project" value="UniProtKB-KW"/>
</dbReference>
<evidence type="ECO:0000256" key="5">
    <source>
        <dbReference type="SAM" id="Phobius"/>
    </source>
</evidence>
<keyword evidence="7" id="KW-1185">Reference proteome</keyword>
<dbReference type="Proteomes" id="UP000600171">
    <property type="component" value="Unassembled WGS sequence"/>
</dbReference>
<comment type="subcellular location">
    <subcellularLocation>
        <location evidence="1">Membrane</location>
        <topology evidence="1">Multi-pass membrane protein</topology>
    </subcellularLocation>
</comment>
<accession>A0A917MUI4</accession>
<proteinExistence type="predicted"/>
<feature type="transmembrane region" description="Helical" evidence="5">
    <location>
        <begin position="31"/>
        <end position="49"/>
    </location>
</feature>
<evidence type="ECO:0000256" key="3">
    <source>
        <dbReference type="ARBA" id="ARBA00022989"/>
    </source>
</evidence>
<dbReference type="GO" id="GO:0004252">
    <property type="term" value="F:serine-type endopeptidase activity"/>
    <property type="evidence" value="ECO:0007669"/>
    <property type="project" value="InterPro"/>
</dbReference>
<feature type="transmembrane region" description="Helical" evidence="5">
    <location>
        <begin position="6"/>
        <end position="24"/>
    </location>
</feature>
<dbReference type="SUPFAM" id="SSF50494">
    <property type="entry name" value="Trypsin-like serine proteases"/>
    <property type="match status" value="1"/>
</dbReference>
<dbReference type="InterPro" id="IPR009003">
    <property type="entry name" value="Peptidase_S1_PA"/>
</dbReference>
<dbReference type="PRINTS" id="PR00834">
    <property type="entry name" value="PROTEASES2C"/>
</dbReference>
<dbReference type="Pfam" id="PF13365">
    <property type="entry name" value="Trypsin_2"/>
    <property type="match status" value="1"/>
</dbReference>
<evidence type="ECO:0000256" key="1">
    <source>
        <dbReference type="ARBA" id="ARBA00004141"/>
    </source>
</evidence>
<dbReference type="InterPro" id="IPR047680">
    <property type="entry name" value="MarP-like"/>
</dbReference>
<evidence type="ECO:0000256" key="4">
    <source>
        <dbReference type="ARBA" id="ARBA00023136"/>
    </source>
</evidence>
<evidence type="ECO:0000256" key="2">
    <source>
        <dbReference type="ARBA" id="ARBA00022692"/>
    </source>
</evidence>
<dbReference type="Gene3D" id="2.40.10.10">
    <property type="entry name" value="Trypsin-like serine proteases"/>
    <property type="match status" value="2"/>
</dbReference>
<dbReference type="Pfam" id="PF02674">
    <property type="entry name" value="Colicin_V"/>
    <property type="match status" value="1"/>
</dbReference>
<dbReference type="EMBL" id="BMDC01000001">
    <property type="protein sequence ID" value="GGH61227.1"/>
    <property type="molecule type" value="Genomic_DNA"/>
</dbReference>
<comment type="caution">
    <text evidence="6">The sequence shown here is derived from an EMBL/GenBank/DDBJ whole genome shotgun (WGS) entry which is preliminary data.</text>
</comment>
<dbReference type="GO" id="GO:0016020">
    <property type="term" value="C:membrane"/>
    <property type="evidence" value="ECO:0007669"/>
    <property type="project" value="UniProtKB-SubCell"/>
</dbReference>
<dbReference type="NCBIfam" id="NF033740">
    <property type="entry name" value="MarP_fam_protase"/>
    <property type="match status" value="1"/>
</dbReference>
<keyword evidence="3 5" id="KW-1133">Transmembrane helix</keyword>
<organism evidence="6 7">
    <name type="scientific">Rothia aerolata</name>
    <dbReference type="NCBI Taxonomy" id="1812262"/>
    <lineage>
        <taxon>Bacteria</taxon>
        <taxon>Bacillati</taxon>
        <taxon>Actinomycetota</taxon>
        <taxon>Actinomycetes</taxon>
        <taxon>Micrococcales</taxon>
        <taxon>Micrococcaceae</taxon>
        <taxon>Rothia</taxon>
    </lineage>
</organism>
<evidence type="ECO:0000313" key="6">
    <source>
        <dbReference type="EMBL" id="GGH61227.1"/>
    </source>
</evidence>
<dbReference type="RefSeq" id="WP_188359204.1">
    <property type="nucleotide sequence ID" value="NZ_BMDC01000001.1"/>
</dbReference>
<dbReference type="InterPro" id="IPR043504">
    <property type="entry name" value="Peptidase_S1_PA_chymotrypsin"/>
</dbReference>
<keyword evidence="6" id="KW-0378">Hydrolase</keyword>
<dbReference type="PANTHER" id="PTHR43019">
    <property type="entry name" value="SERINE ENDOPROTEASE DEGS"/>
    <property type="match status" value="1"/>
</dbReference>
<dbReference type="AlphaFoldDB" id="A0A917MUI4"/>
<name>A0A917MUI4_9MICC</name>
<feature type="transmembrane region" description="Helical" evidence="5">
    <location>
        <begin position="101"/>
        <end position="119"/>
    </location>
</feature>
<dbReference type="InterPro" id="IPR001940">
    <property type="entry name" value="Peptidase_S1C"/>
</dbReference>
<dbReference type="GO" id="GO:0009403">
    <property type="term" value="P:toxin biosynthetic process"/>
    <property type="evidence" value="ECO:0007669"/>
    <property type="project" value="InterPro"/>
</dbReference>
<evidence type="ECO:0000313" key="7">
    <source>
        <dbReference type="Proteomes" id="UP000600171"/>
    </source>
</evidence>
<dbReference type="InterPro" id="IPR003825">
    <property type="entry name" value="Colicin-V_CvpA"/>
</dbReference>
<sequence>MSVLDIVLIAILVIYFLTGLSKGFFVSLGTLGGFILGAVAAFYVTPWVVTQVSTGWQVIAAVLSVLGCIMVGQWIGFLLGRAIRRFTDSTPLRGIERAAGGILNLLICAFVMVVLALTIKPLGIPQISTAIDDSRTVGTLLNLTPDSVEEQINEVRTRVLTEGAIPEVSELLYPRQEPPTEQLENPALEQASYSVVQVLGTAEKCSYISEGSGFVVDTDYVVTNAHVVAGVSHPVVQNREGDSTPGEVVYFDRQSDLAIIHAPELNLTPLPLGGDVPAGSTVSFMGYPKGGPFKALPGTVQGLGRAQTVNAETGEANPQRLVYQLAAHVEQGNSGGPVLDETGSVVGVIFAKATEGEVGYAIPSSILADALVGLNSYTEAVPTGACEAR</sequence>
<keyword evidence="4 5" id="KW-0472">Membrane</keyword>
<dbReference type="PANTHER" id="PTHR43019:SF23">
    <property type="entry name" value="PROTEASE DO-LIKE 5, CHLOROPLASTIC"/>
    <property type="match status" value="1"/>
</dbReference>
<reference evidence="6 7" key="1">
    <citation type="journal article" date="2014" name="Int. J. Syst. Evol. Microbiol.">
        <title>Complete genome sequence of Corynebacterium casei LMG S-19264T (=DSM 44701T), isolated from a smear-ripened cheese.</title>
        <authorList>
            <consortium name="US DOE Joint Genome Institute (JGI-PGF)"/>
            <person name="Walter F."/>
            <person name="Albersmeier A."/>
            <person name="Kalinowski J."/>
            <person name="Ruckert C."/>
        </authorList>
    </citation>
    <scope>NUCLEOTIDE SEQUENCE [LARGE SCALE GENOMIC DNA]</scope>
    <source>
        <strain evidence="6 7">CCM 8669</strain>
    </source>
</reference>
<feature type="transmembrane region" description="Helical" evidence="5">
    <location>
        <begin position="55"/>
        <end position="80"/>
    </location>
</feature>